<dbReference type="Pfam" id="PF07676">
    <property type="entry name" value="PD40"/>
    <property type="match status" value="5"/>
</dbReference>
<keyword evidence="4" id="KW-0574">Periplasm</keyword>
<dbReference type="PANTHER" id="PTHR36842">
    <property type="entry name" value="PROTEIN TOLB HOMOLOG"/>
    <property type="match status" value="1"/>
</dbReference>
<sequence length="429" mass="48848">MKIKWILLGGIIIFLAVLILHPQQEVVISIKEGMPAIPLALPDFMVRSSSPETKAIAQELHKIIYSDLKYSRVFQLLPKSYYSYIRPLNPEEIFFKDWESIQANILFVGEVPESEGEKFLFEGKIYDIKGGRLIFGKRYQSEKTLLRLVAHKMTDEIMKIYGERELFTSKIVFISNRDGNDELYMMDYDGHNQTRVTFNKKQDYMPAWSADGKKIAYTSYRNNRAGLYILNPFEGEITEVVTKGTNFAPSFSPDGKKLAFCSTMDDGNPEIYVATSEGKKIRRLTFNKAIDTAPSWSPTSREIAFTSDRGGTPQIYIMDAEGSNIRRISFGGSYHDAPAWSPAGGRIAYVSRVDQVFDIYALNLRTEQVVKLTESNARNETPSWSPDGRHLVFSSNITGTIQIYTIDYDGFNLRRLTSKGESKLPDWSR</sequence>
<evidence type="ECO:0000256" key="1">
    <source>
        <dbReference type="ARBA" id="ARBA00004418"/>
    </source>
</evidence>
<comment type="similarity">
    <text evidence="2">Belongs to the TolB family.</text>
</comment>
<dbReference type="GO" id="GO:0017038">
    <property type="term" value="P:protein import"/>
    <property type="evidence" value="ECO:0007669"/>
    <property type="project" value="InterPro"/>
</dbReference>
<comment type="subcellular location">
    <subcellularLocation>
        <location evidence="1">Periplasm</location>
    </subcellularLocation>
</comment>
<dbReference type="SUPFAM" id="SSF52964">
    <property type="entry name" value="TolB, N-terminal domain"/>
    <property type="match status" value="1"/>
</dbReference>
<dbReference type="InterPro" id="IPR011659">
    <property type="entry name" value="WD40"/>
</dbReference>
<evidence type="ECO:0000256" key="2">
    <source>
        <dbReference type="ARBA" id="ARBA00009820"/>
    </source>
</evidence>
<dbReference type="InterPro" id="IPR007195">
    <property type="entry name" value="TolB_N"/>
</dbReference>
<gene>
    <name evidence="6" type="ORF">LCGC14_2003770</name>
</gene>
<comment type="caution">
    <text evidence="6">The sequence shown here is derived from an EMBL/GenBank/DDBJ whole genome shotgun (WGS) entry which is preliminary data.</text>
</comment>
<name>A0A0F9FQ45_9ZZZZ</name>
<dbReference type="PANTHER" id="PTHR36842:SF1">
    <property type="entry name" value="PROTEIN TOLB"/>
    <property type="match status" value="1"/>
</dbReference>
<dbReference type="NCBIfam" id="TIGR02800">
    <property type="entry name" value="propeller_TolB"/>
    <property type="match status" value="1"/>
</dbReference>
<evidence type="ECO:0000259" key="5">
    <source>
        <dbReference type="Pfam" id="PF04052"/>
    </source>
</evidence>
<evidence type="ECO:0000313" key="6">
    <source>
        <dbReference type="EMBL" id="KKL80536.1"/>
    </source>
</evidence>
<protein>
    <recommendedName>
        <fullName evidence="5">TolB N-terminal domain-containing protein</fullName>
    </recommendedName>
</protein>
<accession>A0A0F9FQ45</accession>
<organism evidence="6">
    <name type="scientific">marine sediment metagenome</name>
    <dbReference type="NCBI Taxonomy" id="412755"/>
    <lineage>
        <taxon>unclassified sequences</taxon>
        <taxon>metagenomes</taxon>
        <taxon>ecological metagenomes</taxon>
    </lineage>
</organism>
<dbReference type="EMBL" id="LAZR01022822">
    <property type="protein sequence ID" value="KKL80536.1"/>
    <property type="molecule type" value="Genomic_DNA"/>
</dbReference>
<evidence type="ECO:0000256" key="3">
    <source>
        <dbReference type="ARBA" id="ARBA00022729"/>
    </source>
</evidence>
<keyword evidence="3" id="KW-0732">Signal</keyword>
<dbReference type="GO" id="GO:0042597">
    <property type="term" value="C:periplasmic space"/>
    <property type="evidence" value="ECO:0007669"/>
    <property type="project" value="UniProtKB-SubCell"/>
</dbReference>
<evidence type="ECO:0000256" key="4">
    <source>
        <dbReference type="ARBA" id="ARBA00022764"/>
    </source>
</evidence>
<dbReference type="InterPro" id="IPR014167">
    <property type="entry name" value="Tol-Pal_TolB"/>
</dbReference>
<dbReference type="Pfam" id="PF04052">
    <property type="entry name" value="TolB_N"/>
    <property type="match status" value="1"/>
</dbReference>
<feature type="domain" description="TolB N-terminal" evidence="5">
    <location>
        <begin position="29"/>
        <end position="131"/>
    </location>
</feature>
<dbReference type="SUPFAM" id="SSF69304">
    <property type="entry name" value="Tricorn protease N-terminal domain"/>
    <property type="match status" value="1"/>
</dbReference>
<dbReference type="AlphaFoldDB" id="A0A0F9FQ45"/>
<reference evidence="6" key="1">
    <citation type="journal article" date="2015" name="Nature">
        <title>Complex archaea that bridge the gap between prokaryotes and eukaryotes.</title>
        <authorList>
            <person name="Spang A."/>
            <person name="Saw J.H."/>
            <person name="Jorgensen S.L."/>
            <person name="Zaremba-Niedzwiedzka K."/>
            <person name="Martijn J."/>
            <person name="Lind A.E."/>
            <person name="van Eijk R."/>
            <person name="Schleper C."/>
            <person name="Guy L."/>
            <person name="Ettema T.J."/>
        </authorList>
    </citation>
    <scope>NUCLEOTIDE SEQUENCE</scope>
</reference>
<dbReference type="InterPro" id="IPR011042">
    <property type="entry name" value="6-blade_b-propeller_TolB-like"/>
</dbReference>
<proteinExistence type="inferred from homology"/>
<dbReference type="Gene3D" id="3.40.50.10070">
    <property type="entry name" value="TolB, N-terminal domain"/>
    <property type="match status" value="1"/>
</dbReference>
<dbReference type="Gene3D" id="2.120.10.30">
    <property type="entry name" value="TolB, C-terminal domain"/>
    <property type="match status" value="2"/>
</dbReference>